<keyword evidence="2" id="KW-1185">Reference proteome</keyword>
<sequence length="78" mass="9381">MRISVLMQEICMSQVHEIYSYPIFEIIFPLHVEICFRTVFETLHMYDPRLPYQDVNICNLCRIYHFLDLKASHCIVLS</sequence>
<dbReference type="Proteomes" id="UP000027120">
    <property type="component" value="Unassembled WGS sequence"/>
</dbReference>
<name>A0A067DBN6_CITSI</name>
<dbReference type="AlphaFoldDB" id="A0A067DBN6"/>
<evidence type="ECO:0000313" key="2">
    <source>
        <dbReference type="Proteomes" id="UP000027120"/>
    </source>
</evidence>
<gene>
    <name evidence="1" type="ORF">CISIN_1g040891mg</name>
</gene>
<proteinExistence type="predicted"/>
<dbReference type="EMBL" id="KK796142">
    <property type="protein sequence ID" value="KDO36041.1"/>
    <property type="molecule type" value="Genomic_DNA"/>
</dbReference>
<organism evidence="1 2">
    <name type="scientific">Citrus sinensis</name>
    <name type="common">Sweet orange</name>
    <name type="synonym">Citrus aurantium var. sinensis</name>
    <dbReference type="NCBI Taxonomy" id="2711"/>
    <lineage>
        <taxon>Eukaryota</taxon>
        <taxon>Viridiplantae</taxon>
        <taxon>Streptophyta</taxon>
        <taxon>Embryophyta</taxon>
        <taxon>Tracheophyta</taxon>
        <taxon>Spermatophyta</taxon>
        <taxon>Magnoliopsida</taxon>
        <taxon>eudicotyledons</taxon>
        <taxon>Gunneridae</taxon>
        <taxon>Pentapetalae</taxon>
        <taxon>rosids</taxon>
        <taxon>malvids</taxon>
        <taxon>Sapindales</taxon>
        <taxon>Rutaceae</taxon>
        <taxon>Aurantioideae</taxon>
        <taxon>Citrus</taxon>
    </lineage>
</organism>
<protein>
    <submittedName>
        <fullName evidence="1">Uncharacterized protein</fullName>
    </submittedName>
</protein>
<reference evidence="1 2" key="1">
    <citation type="submission" date="2014-04" db="EMBL/GenBank/DDBJ databases">
        <authorList>
            <consortium name="International Citrus Genome Consortium"/>
            <person name="Gmitter F."/>
            <person name="Chen C."/>
            <person name="Farmerie W."/>
            <person name="Harkins T."/>
            <person name="Desany B."/>
            <person name="Mohiuddin M."/>
            <person name="Kodira C."/>
            <person name="Borodovsky M."/>
            <person name="Lomsadze A."/>
            <person name="Burns P."/>
            <person name="Jenkins J."/>
            <person name="Prochnik S."/>
            <person name="Shu S."/>
            <person name="Chapman J."/>
            <person name="Pitluck S."/>
            <person name="Schmutz J."/>
            <person name="Rokhsar D."/>
        </authorList>
    </citation>
    <scope>NUCLEOTIDE SEQUENCE</scope>
</reference>
<accession>A0A067DBN6</accession>
<evidence type="ECO:0000313" key="1">
    <source>
        <dbReference type="EMBL" id="KDO36041.1"/>
    </source>
</evidence>